<dbReference type="EC" id="4.4.1.13" evidence="2"/>
<dbReference type="SUPFAM" id="SSF53383">
    <property type="entry name" value="PLP-dependent transferases"/>
    <property type="match status" value="1"/>
</dbReference>
<proteinExistence type="inferred from homology"/>
<dbReference type="Proteomes" id="UP000030008">
    <property type="component" value="Unassembled WGS sequence"/>
</dbReference>
<dbReference type="GO" id="GO:0030170">
    <property type="term" value="F:pyridoxal phosphate binding"/>
    <property type="evidence" value="ECO:0007669"/>
    <property type="project" value="InterPro"/>
</dbReference>
<dbReference type="InterPro" id="IPR015422">
    <property type="entry name" value="PyrdxlP-dep_Trfase_small"/>
</dbReference>
<comment type="similarity">
    <text evidence="5">Belongs to the class-II pyridoxal-phosphate-dependent aminotransferase family. MalY/PatB cystathionine beta-lyase subfamily.</text>
</comment>
<comment type="cofactor">
    <cofactor evidence="1">
        <name>pyridoxal 5'-phosphate</name>
        <dbReference type="ChEBI" id="CHEBI:597326"/>
    </cofactor>
</comment>
<dbReference type="PANTHER" id="PTHR43525:SF1">
    <property type="entry name" value="PROTEIN MALY"/>
    <property type="match status" value="1"/>
</dbReference>
<feature type="domain" description="Aminotransferase class I/classII large" evidence="6">
    <location>
        <begin position="33"/>
        <end position="377"/>
    </location>
</feature>
<keyword evidence="4" id="KW-0456">Lyase</keyword>
<dbReference type="AlphaFoldDB" id="A0A099I9S7"/>
<dbReference type="NCBIfam" id="TIGR04350">
    <property type="entry name" value="C_S_lyase_PatB"/>
    <property type="match status" value="1"/>
</dbReference>
<organism evidence="7 8">
    <name type="scientific">Clostridium innocuum</name>
    <dbReference type="NCBI Taxonomy" id="1522"/>
    <lineage>
        <taxon>Bacteria</taxon>
        <taxon>Bacillati</taxon>
        <taxon>Bacillota</taxon>
        <taxon>Clostridia</taxon>
        <taxon>Eubacteriales</taxon>
        <taxon>Clostridiaceae</taxon>
        <taxon>Clostridium</taxon>
    </lineage>
</organism>
<dbReference type="RefSeq" id="WP_044904307.1">
    <property type="nucleotide sequence ID" value="NZ_JQIF01000017.1"/>
</dbReference>
<sequence length="391" mass="45656">MSGSEFDTVIDRRGTFCTQWDYIEDRFGTDNLLPFTISDMDIACPKSLVYTLKKRIEHPIYGYSRWKNEDYLSAIVHWYASRYDCMISKDWICYSPSVMYSIAKLLQLCSEPRDGVLVFTPAYDSFYKVIENNQRRLISSELLENAGYYQIDFEDVEEKCKEARILLLCNPHNPVGRVWKKQELQKLLQLCEKYDITVISDDIHMDITYKEKGIPVLKLASDCRCFICSSPSKTFNIPSLQGSYVILPDFKIYEAFETMTRYTEFVNSPAILGVLSTIEAYRHCAEWVDDLCSYLYDNLKYTESYIQKHMPKLKFQIPEGCYFAWIDFHELDISDAQMQQFLIHEGKVAIMSGTVYGAKQHLRFHVGCSRSKVEDGLCRLKKTYDAIERLK</sequence>
<dbReference type="InterPro" id="IPR004839">
    <property type="entry name" value="Aminotransferase_I/II_large"/>
</dbReference>
<evidence type="ECO:0000256" key="5">
    <source>
        <dbReference type="ARBA" id="ARBA00037974"/>
    </source>
</evidence>
<keyword evidence="3" id="KW-0663">Pyridoxal phosphate</keyword>
<dbReference type="Gene3D" id="3.40.640.10">
    <property type="entry name" value="Type I PLP-dependent aspartate aminotransferase-like (Major domain)"/>
    <property type="match status" value="1"/>
</dbReference>
<reference evidence="7 8" key="1">
    <citation type="submission" date="2014-08" db="EMBL/GenBank/DDBJ databases">
        <title>Clostridium innocuum, an unnegligible vancomycin-resistant pathogen causing extra-intestinal infections.</title>
        <authorList>
            <person name="Feng Y."/>
            <person name="Chiu C.-H."/>
        </authorList>
    </citation>
    <scope>NUCLEOTIDE SEQUENCE [LARGE SCALE GENOMIC DNA]</scope>
    <source>
        <strain evidence="7 8">AN88</strain>
    </source>
</reference>
<evidence type="ECO:0000256" key="4">
    <source>
        <dbReference type="ARBA" id="ARBA00023239"/>
    </source>
</evidence>
<protein>
    <recommendedName>
        <fullName evidence="2">cysteine-S-conjugate beta-lyase</fullName>
        <ecNumber evidence="2">4.4.1.13</ecNumber>
    </recommendedName>
</protein>
<evidence type="ECO:0000259" key="6">
    <source>
        <dbReference type="Pfam" id="PF00155"/>
    </source>
</evidence>
<dbReference type="PANTHER" id="PTHR43525">
    <property type="entry name" value="PROTEIN MALY"/>
    <property type="match status" value="1"/>
</dbReference>
<accession>A0A099I9S7</accession>
<evidence type="ECO:0000313" key="7">
    <source>
        <dbReference type="EMBL" id="KGJ54400.1"/>
    </source>
</evidence>
<dbReference type="Pfam" id="PF00155">
    <property type="entry name" value="Aminotran_1_2"/>
    <property type="match status" value="1"/>
</dbReference>
<name>A0A099I9S7_CLOIN</name>
<dbReference type="CDD" id="cd00609">
    <property type="entry name" value="AAT_like"/>
    <property type="match status" value="1"/>
</dbReference>
<evidence type="ECO:0000313" key="8">
    <source>
        <dbReference type="Proteomes" id="UP000030008"/>
    </source>
</evidence>
<dbReference type="Gene3D" id="3.90.1150.10">
    <property type="entry name" value="Aspartate Aminotransferase, domain 1"/>
    <property type="match status" value="1"/>
</dbReference>
<dbReference type="InterPro" id="IPR051798">
    <property type="entry name" value="Class-II_PLP-Dep_Aminotrans"/>
</dbReference>
<gene>
    <name evidence="7" type="ORF">CIAN88_04475</name>
</gene>
<evidence type="ECO:0000256" key="3">
    <source>
        <dbReference type="ARBA" id="ARBA00022898"/>
    </source>
</evidence>
<evidence type="ECO:0000256" key="1">
    <source>
        <dbReference type="ARBA" id="ARBA00001933"/>
    </source>
</evidence>
<dbReference type="InterPro" id="IPR027619">
    <property type="entry name" value="C-S_lyase_PatB-like"/>
</dbReference>
<dbReference type="InterPro" id="IPR015424">
    <property type="entry name" value="PyrdxlP-dep_Trfase"/>
</dbReference>
<dbReference type="InterPro" id="IPR015421">
    <property type="entry name" value="PyrdxlP-dep_Trfase_major"/>
</dbReference>
<evidence type="ECO:0000256" key="2">
    <source>
        <dbReference type="ARBA" id="ARBA00012224"/>
    </source>
</evidence>
<comment type="caution">
    <text evidence="7">The sequence shown here is derived from an EMBL/GenBank/DDBJ whole genome shotgun (WGS) entry which is preliminary data.</text>
</comment>
<dbReference type="EMBL" id="JQIF01000017">
    <property type="protein sequence ID" value="KGJ54400.1"/>
    <property type="molecule type" value="Genomic_DNA"/>
</dbReference>
<dbReference type="GO" id="GO:0047804">
    <property type="term" value="F:cysteine-S-conjugate beta-lyase activity"/>
    <property type="evidence" value="ECO:0007669"/>
    <property type="project" value="UniProtKB-EC"/>
</dbReference>